<comment type="catalytic activity">
    <reaction evidence="1">
        <text>inosine + phosphate = alpha-D-ribose 1-phosphate + hypoxanthine</text>
        <dbReference type="Rhea" id="RHEA:27646"/>
        <dbReference type="ChEBI" id="CHEBI:17368"/>
        <dbReference type="ChEBI" id="CHEBI:17596"/>
        <dbReference type="ChEBI" id="CHEBI:43474"/>
        <dbReference type="ChEBI" id="CHEBI:57720"/>
        <dbReference type="EC" id="2.4.2.1"/>
    </reaction>
    <physiologicalReaction direction="left-to-right" evidence="1">
        <dbReference type="Rhea" id="RHEA:27647"/>
    </physiologicalReaction>
</comment>
<dbReference type="InterPro" id="IPR038371">
    <property type="entry name" value="Cu_polyphenol_OxRdtase_sf"/>
</dbReference>
<evidence type="ECO:0000256" key="1">
    <source>
        <dbReference type="ARBA" id="ARBA00000553"/>
    </source>
</evidence>
<evidence type="ECO:0008006" key="11">
    <source>
        <dbReference type="Google" id="ProtNLM"/>
    </source>
</evidence>
<evidence type="ECO:0000256" key="9">
    <source>
        <dbReference type="ARBA" id="ARBA00049893"/>
    </source>
</evidence>
<reference evidence="10" key="1">
    <citation type="submission" date="2018-05" db="EMBL/GenBank/DDBJ databases">
        <authorList>
            <person name="Lanie J.A."/>
            <person name="Ng W.-L."/>
            <person name="Kazmierczak K.M."/>
            <person name="Andrzejewski T.M."/>
            <person name="Davidsen T.M."/>
            <person name="Wayne K.J."/>
            <person name="Tettelin H."/>
            <person name="Glass J.I."/>
            <person name="Rusch D."/>
            <person name="Podicherti R."/>
            <person name="Tsui H.-C.T."/>
            <person name="Winkler M.E."/>
        </authorList>
    </citation>
    <scope>NUCLEOTIDE SEQUENCE</scope>
</reference>
<evidence type="ECO:0000256" key="7">
    <source>
        <dbReference type="ARBA" id="ARBA00047989"/>
    </source>
</evidence>
<comment type="catalytic activity">
    <reaction evidence="8">
        <text>adenosine + phosphate = alpha-D-ribose 1-phosphate + adenine</text>
        <dbReference type="Rhea" id="RHEA:27642"/>
        <dbReference type="ChEBI" id="CHEBI:16335"/>
        <dbReference type="ChEBI" id="CHEBI:16708"/>
        <dbReference type="ChEBI" id="CHEBI:43474"/>
        <dbReference type="ChEBI" id="CHEBI:57720"/>
        <dbReference type="EC" id="2.4.2.1"/>
    </reaction>
    <physiologicalReaction direction="left-to-right" evidence="8">
        <dbReference type="Rhea" id="RHEA:27643"/>
    </physiologicalReaction>
</comment>
<keyword evidence="3" id="KW-0808">Transferase</keyword>
<evidence type="ECO:0000256" key="6">
    <source>
        <dbReference type="ARBA" id="ARBA00022833"/>
    </source>
</evidence>
<proteinExistence type="inferred from homology"/>
<evidence type="ECO:0000256" key="2">
    <source>
        <dbReference type="ARBA" id="ARBA00007353"/>
    </source>
</evidence>
<dbReference type="CDD" id="cd16833">
    <property type="entry name" value="YfiH"/>
    <property type="match status" value="1"/>
</dbReference>
<name>A0A382N7Z1_9ZZZZ</name>
<dbReference type="PANTHER" id="PTHR30616">
    <property type="entry name" value="UNCHARACTERIZED PROTEIN YFIH"/>
    <property type="match status" value="1"/>
</dbReference>
<evidence type="ECO:0000256" key="3">
    <source>
        <dbReference type="ARBA" id="ARBA00022679"/>
    </source>
</evidence>
<comment type="catalytic activity">
    <reaction evidence="7">
        <text>adenosine + H2O + H(+) = inosine + NH4(+)</text>
        <dbReference type="Rhea" id="RHEA:24408"/>
        <dbReference type="ChEBI" id="CHEBI:15377"/>
        <dbReference type="ChEBI" id="CHEBI:15378"/>
        <dbReference type="ChEBI" id="CHEBI:16335"/>
        <dbReference type="ChEBI" id="CHEBI:17596"/>
        <dbReference type="ChEBI" id="CHEBI:28938"/>
        <dbReference type="EC" id="3.5.4.4"/>
    </reaction>
    <physiologicalReaction direction="left-to-right" evidence="7">
        <dbReference type="Rhea" id="RHEA:24409"/>
    </physiologicalReaction>
</comment>
<dbReference type="Gene3D" id="3.60.140.10">
    <property type="entry name" value="CNF1/YfiH-like putative cysteine hydrolases"/>
    <property type="match status" value="1"/>
</dbReference>
<dbReference type="Pfam" id="PF02578">
    <property type="entry name" value="Cu-oxidase_4"/>
    <property type="match status" value="1"/>
</dbReference>
<dbReference type="InterPro" id="IPR003730">
    <property type="entry name" value="Cu_polyphenol_OxRdtase"/>
</dbReference>
<evidence type="ECO:0000256" key="5">
    <source>
        <dbReference type="ARBA" id="ARBA00022801"/>
    </source>
</evidence>
<gene>
    <name evidence="10" type="ORF">METZ01_LOCUS310143</name>
</gene>
<dbReference type="SUPFAM" id="SSF64438">
    <property type="entry name" value="CNF1/YfiH-like putative cysteine hydrolases"/>
    <property type="match status" value="1"/>
</dbReference>
<comment type="similarity">
    <text evidence="2">Belongs to the purine nucleoside phosphorylase YfiH/LACC1 family.</text>
</comment>
<organism evidence="10">
    <name type="scientific">marine metagenome</name>
    <dbReference type="NCBI Taxonomy" id="408172"/>
    <lineage>
        <taxon>unclassified sequences</taxon>
        <taxon>metagenomes</taxon>
        <taxon>ecological metagenomes</taxon>
    </lineage>
</organism>
<comment type="catalytic activity">
    <reaction evidence="9">
        <text>S-methyl-5'-thioadenosine + phosphate = 5-(methylsulfanyl)-alpha-D-ribose 1-phosphate + adenine</text>
        <dbReference type="Rhea" id="RHEA:11852"/>
        <dbReference type="ChEBI" id="CHEBI:16708"/>
        <dbReference type="ChEBI" id="CHEBI:17509"/>
        <dbReference type="ChEBI" id="CHEBI:43474"/>
        <dbReference type="ChEBI" id="CHEBI:58533"/>
        <dbReference type="EC" id="2.4.2.28"/>
    </reaction>
    <physiologicalReaction direction="left-to-right" evidence="9">
        <dbReference type="Rhea" id="RHEA:11853"/>
    </physiologicalReaction>
</comment>
<dbReference type="GO" id="GO:0017061">
    <property type="term" value="F:S-methyl-5-thioadenosine phosphorylase activity"/>
    <property type="evidence" value="ECO:0007669"/>
    <property type="project" value="UniProtKB-EC"/>
</dbReference>
<accession>A0A382N7Z1</accession>
<dbReference type="GO" id="GO:0016787">
    <property type="term" value="F:hydrolase activity"/>
    <property type="evidence" value="ECO:0007669"/>
    <property type="project" value="UniProtKB-KW"/>
</dbReference>
<keyword evidence="5" id="KW-0378">Hydrolase</keyword>
<keyword evidence="4" id="KW-0479">Metal-binding</keyword>
<dbReference type="EMBL" id="UINC01098621">
    <property type="protein sequence ID" value="SVC57289.1"/>
    <property type="molecule type" value="Genomic_DNA"/>
</dbReference>
<dbReference type="NCBIfam" id="TIGR00726">
    <property type="entry name" value="peptidoglycan editing factor PgeF"/>
    <property type="match status" value="1"/>
</dbReference>
<dbReference type="InterPro" id="IPR011324">
    <property type="entry name" value="Cytotoxic_necrot_fac-like_cat"/>
</dbReference>
<keyword evidence="6" id="KW-0862">Zinc</keyword>
<dbReference type="PANTHER" id="PTHR30616:SF2">
    <property type="entry name" value="PURINE NUCLEOSIDE PHOSPHORYLASE LACC1"/>
    <property type="match status" value="1"/>
</dbReference>
<evidence type="ECO:0000256" key="8">
    <source>
        <dbReference type="ARBA" id="ARBA00048968"/>
    </source>
</evidence>
<dbReference type="GO" id="GO:0005507">
    <property type="term" value="F:copper ion binding"/>
    <property type="evidence" value="ECO:0007669"/>
    <property type="project" value="TreeGrafter"/>
</dbReference>
<evidence type="ECO:0000313" key="10">
    <source>
        <dbReference type="EMBL" id="SVC57289.1"/>
    </source>
</evidence>
<sequence>MENHINFSQWFGIPELIAGISLRNMQGKNDVIRSKLAHIFQLSGEGMCTAVQTHSNRVKFVNEPLQKHKVDGFIARNKNIVLSIKVADCIPLFLHDDKTGLFGLIHSGWRGTVGEIAINSIKKMIQNGGNPLHIRAVLGPSICQNHFEVKNDIVSQFHSKYVVPKRDASFRVDLKEMVIDQLVSMGINSNSIHDSGLCTFCREDLFFSYRRDKELNGRMIAVMGWAESVA</sequence>
<dbReference type="AlphaFoldDB" id="A0A382N7Z1"/>
<protein>
    <recommendedName>
        <fullName evidence="11">Purine nucleoside phosphorylase</fullName>
    </recommendedName>
</protein>
<evidence type="ECO:0000256" key="4">
    <source>
        <dbReference type="ARBA" id="ARBA00022723"/>
    </source>
</evidence>